<evidence type="ECO:0000313" key="1">
    <source>
        <dbReference type="EMBL" id="KAI9912397.1"/>
    </source>
</evidence>
<evidence type="ECO:0000313" key="2">
    <source>
        <dbReference type="Proteomes" id="UP001163321"/>
    </source>
</evidence>
<gene>
    <name evidence="1" type="ORF">PsorP6_006081</name>
</gene>
<dbReference type="EMBL" id="CM047583">
    <property type="protein sequence ID" value="KAI9912397.1"/>
    <property type="molecule type" value="Genomic_DNA"/>
</dbReference>
<sequence>MIVIFGSSNAFGRDVNETEMMVLAGTVFVVSVLLVLVYKLARGCEDLEEDDFGATVLPLHVPRATNRWVTSRKTQFGRLDTIQEYEITVQQRQYLSMILSRRPKHIPHDAVGILCNGCGADGVEEALFLPRKDKMQRTIPVN</sequence>
<comment type="caution">
    <text evidence="1">The sequence shown here is derived from an EMBL/GenBank/DDBJ whole genome shotgun (WGS) entry which is preliminary data.</text>
</comment>
<name>A0ACC0W0W5_9STRA</name>
<accession>A0ACC0W0W5</accession>
<proteinExistence type="predicted"/>
<reference evidence="1 2" key="1">
    <citation type="journal article" date="2022" name="bioRxiv">
        <title>The genome of the oomycete Peronosclerospora sorghi, a cosmopolitan pathogen of maize and sorghum, is inflated with dispersed pseudogenes.</title>
        <authorList>
            <person name="Fletcher K."/>
            <person name="Martin F."/>
            <person name="Isakeit T."/>
            <person name="Cavanaugh K."/>
            <person name="Magill C."/>
            <person name="Michelmore R."/>
        </authorList>
    </citation>
    <scope>NUCLEOTIDE SEQUENCE [LARGE SCALE GENOMIC DNA]</scope>
    <source>
        <strain evidence="1">P6</strain>
    </source>
</reference>
<protein>
    <submittedName>
        <fullName evidence="1">Uncharacterized protein</fullName>
    </submittedName>
</protein>
<dbReference type="Proteomes" id="UP001163321">
    <property type="component" value="Chromosome 4"/>
</dbReference>
<organism evidence="1 2">
    <name type="scientific">Peronosclerospora sorghi</name>
    <dbReference type="NCBI Taxonomy" id="230839"/>
    <lineage>
        <taxon>Eukaryota</taxon>
        <taxon>Sar</taxon>
        <taxon>Stramenopiles</taxon>
        <taxon>Oomycota</taxon>
        <taxon>Peronosporomycetes</taxon>
        <taxon>Peronosporales</taxon>
        <taxon>Peronosporaceae</taxon>
        <taxon>Peronosclerospora</taxon>
    </lineage>
</organism>
<keyword evidence="2" id="KW-1185">Reference proteome</keyword>